<dbReference type="AlphaFoldDB" id="A0A8T3CR96"/>
<evidence type="ECO:0000313" key="4">
    <source>
        <dbReference type="Proteomes" id="UP000829720"/>
    </source>
</evidence>
<dbReference type="PANTHER" id="PTHR45784">
    <property type="entry name" value="C-TYPE LECTIN DOMAIN FAMILY 20 MEMBER A-RELATED"/>
    <property type="match status" value="1"/>
</dbReference>
<name>A0A8T3CR96_9TELE</name>
<comment type="caution">
    <text evidence="3">The sequence shown here is derived from an EMBL/GenBank/DDBJ whole genome shotgun (WGS) entry which is preliminary data.</text>
</comment>
<feature type="domain" description="C-type lectin" evidence="2">
    <location>
        <begin position="48"/>
        <end position="161"/>
    </location>
</feature>
<protein>
    <recommendedName>
        <fullName evidence="2">C-type lectin domain-containing protein</fullName>
    </recommendedName>
</protein>
<keyword evidence="1" id="KW-1015">Disulfide bond</keyword>
<dbReference type="PROSITE" id="PS00615">
    <property type="entry name" value="C_TYPE_LECTIN_1"/>
    <property type="match status" value="1"/>
</dbReference>
<dbReference type="EMBL" id="JAERUA010000020">
    <property type="protein sequence ID" value="KAI1886082.1"/>
    <property type="molecule type" value="Genomic_DNA"/>
</dbReference>
<dbReference type="PROSITE" id="PS50041">
    <property type="entry name" value="C_TYPE_LECTIN_2"/>
    <property type="match status" value="1"/>
</dbReference>
<dbReference type="SMART" id="SM00034">
    <property type="entry name" value="CLECT"/>
    <property type="match status" value="1"/>
</dbReference>
<gene>
    <name evidence="3" type="ORF">AGOR_G00210360</name>
</gene>
<dbReference type="OrthoDB" id="7357196at2759"/>
<organism evidence="3 4">
    <name type="scientific">Albula goreensis</name>
    <dbReference type="NCBI Taxonomy" id="1534307"/>
    <lineage>
        <taxon>Eukaryota</taxon>
        <taxon>Metazoa</taxon>
        <taxon>Chordata</taxon>
        <taxon>Craniata</taxon>
        <taxon>Vertebrata</taxon>
        <taxon>Euteleostomi</taxon>
        <taxon>Actinopterygii</taxon>
        <taxon>Neopterygii</taxon>
        <taxon>Teleostei</taxon>
        <taxon>Albuliformes</taxon>
        <taxon>Albulidae</taxon>
        <taxon>Albula</taxon>
    </lineage>
</organism>
<dbReference type="InterPro" id="IPR018378">
    <property type="entry name" value="C-type_lectin_CS"/>
</dbReference>
<sequence length="228" mass="25796">MGKAVPHMLPYTLSISQTSTTMRNRANMFPFLIISGLCTLVSGLPPHYHFVNDRKNWTDAQKYCREMYSDLATIYDKVDIDHLTETVQNGKAWIGLERGDLLKWHWSLANRDFYKDGDLIFRNWKNGEPSTDGGKESCAVMHPSGKWSDEDCNSKRPFICLKGKNNSEKGFILITENKAWREAQTFCRETHTDLTALGDGMTSDASAKGLSSVKVKRSPKALCQPVRV</sequence>
<evidence type="ECO:0000259" key="2">
    <source>
        <dbReference type="PROSITE" id="PS50041"/>
    </source>
</evidence>
<dbReference type="InterPro" id="IPR016186">
    <property type="entry name" value="C-type_lectin-like/link_sf"/>
</dbReference>
<reference evidence="3" key="1">
    <citation type="submission" date="2021-01" db="EMBL/GenBank/DDBJ databases">
        <authorList>
            <person name="Zahm M."/>
            <person name="Roques C."/>
            <person name="Cabau C."/>
            <person name="Klopp C."/>
            <person name="Donnadieu C."/>
            <person name="Jouanno E."/>
            <person name="Lampietro C."/>
            <person name="Louis A."/>
            <person name="Herpin A."/>
            <person name="Echchiki A."/>
            <person name="Berthelot C."/>
            <person name="Parey E."/>
            <person name="Roest-Crollius H."/>
            <person name="Braasch I."/>
            <person name="Postlethwait J."/>
            <person name="Bobe J."/>
            <person name="Montfort J."/>
            <person name="Bouchez O."/>
            <person name="Begum T."/>
            <person name="Mejri S."/>
            <person name="Adams A."/>
            <person name="Chen W.-J."/>
            <person name="Guiguen Y."/>
        </authorList>
    </citation>
    <scope>NUCLEOTIDE SEQUENCE</scope>
    <source>
        <tissue evidence="3">Blood</tissue>
    </source>
</reference>
<dbReference type="Proteomes" id="UP000829720">
    <property type="component" value="Unassembled WGS sequence"/>
</dbReference>
<evidence type="ECO:0000313" key="3">
    <source>
        <dbReference type="EMBL" id="KAI1886082.1"/>
    </source>
</evidence>
<dbReference type="Pfam" id="PF00059">
    <property type="entry name" value="Lectin_C"/>
    <property type="match status" value="1"/>
</dbReference>
<dbReference type="SUPFAM" id="SSF56436">
    <property type="entry name" value="C-type lectin-like"/>
    <property type="match status" value="1"/>
</dbReference>
<keyword evidence="4" id="KW-1185">Reference proteome</keyword>
<dbReference type="InterPro" id="IPR001304">
    <property type="entry name" value="C-type_lectin-like"/>
</dbReference>
<evidence type="ECO:0000256" key="1">
    <source>
        <dbReference type="ARBA" id="ARBA00023157"/>
    </source>
</evidence>
<dbReference type="InterPro" id="IPR016187">
    <property type="entry name" value="CTDL_fold"/>
</dbReference>
<accession>A0A8T3CR96</accession>
<dbReference type="Gene3D" id="3.10.100.10">
    <property type="entry name" value="Mannose-Binding Protein A, subunit A"/>
    <property type="match status" value="1"/>
</dbReference>
<proteinExistence type="predicted"/>
<dbReference type="PANTHER" id="PTHR45784:SF3">
    <property type="entry name" value="C-TYPE LECTIN DOMAIN FAMILY 4 MEMBER K-LIKE-RELATED"/>
    <property type="match status" value="1"/>
</dbReference>